<protein>
    <submittedName>
        <fullName evidence="1">Uncharacterized protein</fullName>
    </submittedName>
</protein>
<reference evidence="1" key="1">
    <citation type="submission" date="2024-06" db="EMBL/GenBank/DDBJ databases">
        <authorList>
            <consortium name="consrtm"/>
            <person name="Uemura M."/>
            <person name="Terahara T."/>
        </authorList>
    </citation>
    <scope>NUCLEOTIDE SEQUENCE</scope>
    <source>
        <strain evidence="1">KM77-8</strain>
    </source>
</reference>
<dbReference type="AlphaFoldDB" id="A0AAT9HLG3"/>
<reference evidence="1" key="2">
    <citation type="submission" date="2024-07" db="EMBL/GenBank/DDBJ databases">
        <title>Streptomyces haneummycinica sp. nov., a new antibiotic-producing actinobacterium isolated from marine sediment.</title>
        <authorList>
            <person name="Uemura M."/>
            <person name="Hamada M."/>
            <person name="Hirano S."/>
            <person name="Kobayashi K."/>
            <person name="Ohshiro T."/>
            <person name="Kobayashi T."/>
            <person name="Terahara T."/>
        </authorList>
    </citation>
    <scope>NUCLEOTIDE SEQUENCE</scope>
    <source>
        <strain evidence="1">KM77-8</strain>
    </source>
</reference>
<evidence type="ECO:0000313" key="1">
    <source>
        <dbReference type="EMBL" id="BFO18265.1"/>
    </source>
</evidence>
<proteinExistence type="predicted"/>
<accession>A0AAT9HLG3</accession>
<name>A0AAT9HLG3_9ACTN</name>
<organism evidence="1">
    <name type="scientific">Streptomyces haneummycinicus</name>
    <dbReference type="NCBI Taxonomy" id="3074435"/>
    <lineage>
        <taxon>Bacteria</taxon>
        <taxon>Bacillati</taxon>
        <taxon>Actinomycetota</taxon>
        <taxon>Actinomycetes</taxon>
        <taxon>Kitasatosporales</taxon>
        <taxon>Streptomycetaceae</taxon>
        <taxon>Streptomyces</taxon>
    </lineage>
</organism>
<dbReference type="EMBL" id="AP035768">
    <property type="protein sequence ID" value="BFO18265.1"/>
    <property type="molecule type" value="Genomic_DNA"/>
</dbReference>
<sequence>MVRAMQRVEEIAAFALGRVNLSRVPVNRLSTLARYGRLSRVQTIERAPEPRRTALLTAVVRQLEAQAVDDALDLFTVLMANRLISPARRASNRERLAMLPQLEKAARILAKASKILAKELVLVAEHEADLYVAALWAAVEEAVPRTAVSGAVATAEALVPEDDGSAEAAMGEKPALRYNTVRPFLSLRVLLLGVSPA</sequence>
<gene>
    <name evidence="1" type="ORF">SHKM778_46530</name>
</gene>